<dbReference type="InterPro" id="IPR052742">
    <property type="entry name" value="Mito_N-acetyltransferase"/>
</dbReference>
<proteinExistence type="predicted"/>
<protein>
    <submittedName>
        <fullName evidence="2">GNAT family N-acetyltransferase</fullName>
    </submittedName>
</protein>
<organism evidence="2 3">
    <name type="scientific">Nocardioides cavernae</name>
    <dbReference type="NCBI Taxonomy" id="1921566"/>
    <lineage>
        <taxon>Bacteria</taxon>
        <taxon>Bacillati</taxon>
        <taxon>Actinomycetota</taxon>
        <taxon>Actinomycetes</taxon>
        <taxon>Propionibacteriales</taxon>
        <taxon>Nocardioidaceae</taxon>
        <taxon>Nocardioides</taxon>
    </lineage>
</organism>
<feature type="domain" description="N-acetyltransferase" evidence="1">
    <location>
        <begin position="1"/>
        <end position="160"/>
    </location>
</feature>
<dbReference type="Gene3D" id="3.40.630.30">
    <property type="match status" value="1"/>
</dbReference>
<dbReference type="PANTHER" id="PTHR43138:SF1">
    <property type="entry name" value="N-ACETYLTRANSFERASE ACA1"/>
    <property type="match status" value="1"/>
</dbReference>
<dbReference type="PROSITE" id="PS51186">
    <property type="entry name" value="GNAT"/>
    <property type="match status" value="1"/>
</dbReference>
<dbReference type="PANTHER" id="PTHR43138">
    <property type="entry name" value="ACETYLTRANSFERASE, GNAT FAMILY"/>
    <property type="match status" value="1"/>
</dbReference>
<reference evidence="2 3" key="1">
    <citation type="submission" date="2020-09" db="EMBL/GenBank/DDBJ databases">
        <title>novel species in genus Nocardioides.</title>
        <authorList>
            <person name="Zhang G."/>
        </authorList>
    </citation>
    <scope>NUCLEOTIDE SEQUENCE [LARGE SCALE GENOMIC DNA]</scope>
    <source>
        <strain evidence="2 3">KCTC 39551</strain>
    </source>
</reference>
<comment type="caution">
    <text evidence="2">The sequence shown here is derived from an EMBL/GenBank/DDBJ whole genome shotgun (WGS) entry which is preliminary data.</text>
</comment>
<evidence type="ECO:0000259" key="1">
    <source>
        <dbReference type="PROSITE" id="PS51186"/>
    </source>
</evidence>
<dbReference type="SUPFAM" id="SSF55729">
    <property type="entry name" value="Acyl-CoA N-acyltransferases (Nat)"/>
    <property type="match status" value="1"/>
</dbReference>
<sequence>MGIRAATEADWPAIWPFWRDIVEAGETYAYPLGATSDQARGWWFDGSRVTVLEEDGSVLGSAKMGPNRPGRGAHVGTASFMVAATARGRGVGRRLAEDMVAWHREQGFAGIQFNAVVETNTGAVRLWQDLGFTIVGTVPGAFESTRHGRVGLHVMYLDLG</sequence>
<dbReference type="CDD" id="cd04301">
    <property type="entry name" value="NAT_SF"/>
    <property type="match status" value="1"/>
</dbReference>
<name>A0ABR8N4K2_9ACTN</name>
<dbReference type="InterPro" id="IPR016181">
    <property type="entry name" value="Acyl_CoA_acyltransferase"/>
</dbReference>
<gene>
    <name evidence="2" type="ORF">IEZ26_00560</name>
</gene>
<evidence type="ECO:0000313" key="2">
    <source>
        <dbReference type="EMBL" id="MBD3923096.1"/>
    </source>
</evidence>
<accession>A0ABR8N4K2</accession>
<dbReference type="InterPro" id="IPR000182">
    <property type="entry name" value="GNAT_dom"/>
</dbReference>
<evidence type="ECO:0000313" key="3">
    <source>
        <dbReference type="Proteomes" id="UP000618818"/>
    </source>
</evidence>
<dbReference type="Pfam" id="PF00583">
    <property type="entry name" value="Acetyltransf_1"/>
    <property type="match status" value="1"/>
</dbReference>
<dbReference type="RefSeq" id="WP_191192999.1">
    <property type="nucleotide sequence ID" value="NZ_JACXYZ010000001.1"/>
</dbReference>
<keyword evidence="3" id="KW-1185">Reference proteome</keyword>
<dbReference type="Proteomes" id="UP000618818">
    <property type="component" value="Unassembled WGS sequence"/>
</dbReference>
<dbReference type="EMBL" id="JACXYZ010000001">
    <property type="protein sequence ID" value="MBD3923096.1"/>
    <property type="molecule type" value="Genomic_DNA"/>
</dbReference>